<keyword evidence="2" id="KW-1185">Reference proteome</keyword>
<dbReference type="Proteomes" id="UP000464178">
    <property type="component" value="Chromosome"/>
</dbReference>
<evidence type="ECO:0000313" key="2">
    <source>
        <dbReference type="Proteomes" id="UP000464178"/>
    </source>
</evidence>
<organism evidence="1 2">
    <name type="scientific">Gemmata massiliana</name>
    <dbReference type="NCBI Taxonomy" id="1210884"/>
    <lineage>
        <taxon>Bacteria</taxon>
        <taxon>Pseudomonadati</taxon>
        <taxon>Planctomycetota</taxon>
        <taxon>Planctomycetia</taxon>
        <taxon>Gemmatales</taxon>
        <taxon>Gemmataceae</taxon>
        <taxon>Gemmata</taxon>
    </lineage>
</organism>
<gene>
    <name evidence="1" type="ORF">SOIL9_61930</name>
</gene>
<reference evidence="1 2" key="1">
    <citation type="submission" date="2019-05" db="EMBL/GenBank/DDBJ databases">
        <authorList>
            <consortium name="Science for Life Laboratories"/>
        </authorList>
    </citation>
    <scope>NUCLEOTIDE SEQUENCE [LARGE SCALE GENOMIC DNA]</scope>
    <source>
        <strain evidence="1">Soil9</strain>
    </source>
</reference>
<proteinExistence type="predicted"/>
<dbReference type="RefSeq" id="WP_162666503.1">
    <property type="nucleotide sequence ID" value="NZ_LR593886.1"/>
</dbReference>
<name>A0A6P2CRB5_9BACT</name>
<dbReference type="EMBL" id="LR593886">
    <property type="protein sequence ID" value="VTR91521.1"/>
    <property type="molecule type" value="Genomic_DNA"/>
</dbReference>
<sequence>MFFDPDRAETTALSFADVRAELFAKVPKEMVSLYQNQHYFVIKATVAGVIKRWVWVSATSGVTNHPRQTVYLPPGFIVTGGGARANWRNAGNLLTGSYPLFGSIHGWAAEAKDHSVADPASVTVWVIGLEVEGIGPA</sequence>
<dbReference type="KEGG" id="gms:SOIL9_61930"/>
<dbReference type="AlphaFoldDB" id="A0A6P2CRB5"/>
<evidence type="ECO:0000313" key="1">
    <source>
        <dbReference type="EMBL" id="VTR91521.1"/>
    </source>
</evidence>
<protein>
    <submittedName>
        <fullName evidence="1">Uncharacterized protein</fullName>
    </submittedName>
</protein>
<accession>A0A6P2CRB5</accession>